<dbReference type="RefSeq" id="XP_007775447.1">
    <property type="nucleotide sequence ID" value="XM_007777257.1"/>
</dbReference>
<name>R7SE31_CONPW</name>
<dbReference type="EMBL" id="JH711592">
    <property type="protein sequence ID" value="EIW74431.1"/>
    <property type="molecule type" value="Genomic_DNA"/>
</dbReference>
<reference evidence="2" key="1">
    <citation type="journal article" date="2012" name="Science">
        <title>The Paleozoic origin of enzymatic lignin decomposition reconstructed from 31 fungal genomes.</title>
        <authorList>
            <person name="Floudas D."/>
            <person name="Binder M."/>
            <person name="Riley R."/>
            <person name="Barry K."/>
            <person name="Blanchette R.A."/>
            <person name="Henrissat B."/>
            <person name="Martinez A.T."/>
            <person name="Otillar R."/>
            <person name="Spatafora J.W."/>
            <person name="Yadav J.S."/>
            <person name="Aerts A."/>
            <person name="Benoit I."/>
            <person name="Boyd A."/>
            <person name="Carlson A."/>
            <person name="Copeland A."/>
            <person name="Coutinho P.M."/>
            <person name="de Vries R.P."/>
            <person name="Ferreira P."/>
            <person name="Findley K."/>
            <person name="Foster B."/>
            <person name="Gaskell J."/>
            <person name="Glotzer D."/>
            <person name="Gorecki P."/>
            <person name="Heitman J."/>
            <person name="Hesse C."/>
            <person name="Hori C."/>
            <person name="Igarashi K."/>
            <person name="Jurgens J.A."/>
            <person name="Kallen N."/>
            <person name="Kersten P."/>
            <person name="Kohler A."/>
            <person name="Kuees U."/>
            <person name="Kumar T.K.A."/>
            <person name="Kuo A."/>
            <person name="LaButti K."/>
            <person name="Larrondo L.F."/>
            <person name="Lindquist E."/>
            <person name="Ling A."/>
            <person name="Lombard V."/>
            <person name="Lucas S."/>
            <person name="Lundell T."/>
            <person name="Martin R."/>
            <person name="McLaughlin D.J."/>
            <person name="Morgenstern I."/>
            <person name="Morin E."/>
            <person name="Murat C."/>
            <person name="Nagy L.G."/>
            <person name="Nolan M."/>
            <person name="Ohm R.A."/>
            <person name="Patyshakuliyeva A."/>
            <person name="Rokas A."/>
            <person name="Ruiz-Duenas F.J."/>
            <person name="Sabat G."/>
            <person name="Salamov A."/>
            <person name="Samejima M."/>
            <person name="Schmutz J."/>
            <person name="Slot J.C."/>
            <person name="St John F."/>
            <person name="Stenlid J."/>
            <person name="Sun H."/>
            <person name="Sun S."/>
            <person name="Syed K."/>
            <person name="Tsang A."/>
            <person name="Wiebenga A."/>
            <person name="Young D."/>
            <person name="Pisabarro A."/>
            <person name="Eastwood D.C."/>
            <person name="Martin F."/>
            <person name="Cullen D."/>
            <person name="Grigoriev I.V."/>
            <person name="Hibbett D.S."/>
        </authorList>
    </citation>
    <scope>NUCLEOTIDE SEQUENCE [LARGE SCALE GENOMIC DNA]</scope>
    <source>
        <strain evidence="2">RWD-64-598 SS2</strain>
    </source>
</reference>
<evidence type="ECO:0000313" key="2">
    <source>
        <dbReference type="Proteomes" id="UP000053558"/>
    </source>
</evidence>
<evidence type="ECO:0000313" key="1">
    <source>
        <dbReference type="EMBL" id="EIW74431.1"/>
    </source>
</evidence>
<proteinExistence type="predicted"/>
<organism evidence="1 2">
    <name type="scientific">Coniophora puteana (strain RWD-64-598)</name>
    <name type="common">Brown rot fungus</name>
    <dbReference type="NCBI Taxonomy" id="741705"/>
    <lineage>
        <taxon>Eukaryota</taxon>
        <taxon>Fungi</taxon>
        <taxon>Dikarya</taxon>
        <taxon>Basidiomycota</taxon>
        <taxon>Agaricomycotina</taxon>
        <taxon>Agaricomycetes</taxon>
        <taxon>Agaricomycetidae</taxon>
        <taxon>Boletales</taxon>
        <taxon>Coniophorineae</taxon>
        <taxon>Coniophoraceae</taxon>
        <taxon>Coniophora</taxon>
    </lineage>
</organism>
<sequence>MVVRVQLGEVVFRRLDAFLRLLECLRHHPNRCSAMHFISVASGDEEVHSSGAVQL</sequence>
<feature type="non-terminal residue" evidence="1">
    <location>
        <position position="55"/>
    </location>
</feature>
<keyword evidence="2" id="KW-1185">Reference proteome</keyword>
<accession>R7SE31</accession>
<dbReference type="KEGG" id="cput:CONPUDRAFT_170145"/>
<dbReference type="GeneID" id="19206394"/>
<dbReference type="AlphaFoldDB" id="R7SE31"/>
<protein>
    <submittedName>
        <fullName evidence="1">Uncharacterized protein</fullName>
    </submittedName>
</protein>
<gene>
    <name evidence="1" type="ORF">CONPUDRAFT_170145</name>
</gene>
<dbReference type="Proteomes" id="UP000053558">
    <property type="component" value="Unassembled WGS sequence"/>
</dbReference>